<dbReference type="CDD" id="cd12148">
    <property type="entry name" value="fungal_TF_MHR"/>
    <property type="match status" value="1"/>
</dbReference>
<comment type="subcellular location">
    <subcellularLocation>
        <location evidence="1">Nucleus</location>
    </subcellularLocation>
</comment>
<keyword evidence="2" id="KW-0479">Metal-binding</keyword>
<evidence type="ECO:0000313" key="9">
    <source>
        <dbReference type="Proteomes" id="UP001213000"/>
    </source>
</evidence>
<feature type="compositionally biased region" description="Basic residues" evidence="6">
    <location>
        <begin position="511"/>
        <end position="520"/>
    </location>
</feature>
<dbReference type="PANTHER" id="PTHR47338">
    <property type="entry name" value="ZN(II)2CYS6 TRANSCRIPTION FACTOR (EUROFUNG)-RELATED"/>
    <property type="match status" value="1"/>
</dbReference>
<dbReference type="Pfam" id="PF04082">
    <property type="entry name" value="Fungal_trans"/>
    <property type="match status" value="1"/>
</dbReference>
<feature type="region of interest" description="Disordered" evidence="6">
    <location>
        <begin position="476"/>
        <end position="584"/>
    </location>
</feature>
<reference evidence="8" key="1">
    <citation type="submission" date="2022-07" db="EMBL/GenBank/DDBJ databases">
        <title>Genome Sequence of Leucocoprinus birnbaumii.</title>
        <authorList>
            <person name="Buettner E."/>
        </authorList>
    </citation>
    <scope>NUCLEOTIDE SEQUENCE</scope>
    <source>
        <strain evidence="8">VT141</strain>
    </source>
</reference>
<protein>
    <recommendedName>
        <fullName evidence="7">Xylanolytic transcriptional activator regulatory domain-containing protein</fullName>
    </recommendedName>
</protein>
<accession>A0AAD5VQL0</accession>
<name>A0AAD5VQL0_9AGAR</name>
<feature type="compositionally biased region" description="Gly residues" evidence="6">
    <location>
        <begin position="599"/>
        <end position="613"/>
    </location>
</feature>
<dbReference type="PANTHER" id="PTHR47338:SF5">
    <property type="entry name" value="ZN(II)2CYS6 TRANSCRIPTION FACTOR (EUROFUNG)"/>
    <property type="match status" value="1"/>
</dbReference>
<evidence type="ECO:0000256" key="6">
    <source>
        <dbReference type="SAM" id="MobiDB-lite"/>
    </source>
</evidence>
<proteinExistence type="predicted"/>
<feature type="region of interest" description="Disordered" evidence="6">
    <location>
        <begin position="596"/>
        <end position="707"/>
    </location>
</feature>
<keyword evidence="9" id="KW-1185">Reference proteome</keyword>
<feature type="compositionally biased region" description="Pro residues" evidence="6">
    <location>
        <begin position="691"/>
        <end position="703"/>
    </location>
</feature>
<keyword evidence="3" id="KW-0805">Transcription regulation</keyword>
<dbReference type="GO" id="GO:0005634">
    <property type="term" value="C:nucleus"/>
    <property type="evidence" value="ECO:0007669"/>
    <property type="project" value="UniProtKB-SubCell"/>
</dbReference>
<evidence type="ECO:0000256" key="1">
    <source>
        <dbReference type="ARBA" id="ARBA00004123"/>
    </source>
</evidence>
<feature type="compositionally biased region" description="Low complexity" evidence="6">
    <location>
        <begin position="626"/>
        <end position="644"/>
    </location>
</feature>
<comment type="caution">
    <text evidence="8">The sequence shown here is derived from an EMBL/GenBank/DDBJ whole genome shotgun (WGS) entry which is preliminary data.</text>
</comment>
<dbReference type="Proteomes" id="UP001213000">
    <property type="component" value="Unassembled WGS sequence"/>
</dbReference>
<feature type="compositionally biased region" description="Polar residues" evidence="6">
    <location>
        <begin position="537"/>
        <end position="547"/>
    </location>
</feature>
<feature type="compositionally biased region" description="Polar residues" evidence="6">
    <location>
        <begin position="495"/>
        <end position="504"/>
    </location>
</feature>
<dbReference type="EMBL" id="JANIEX010000450">
    <property type="protein sequence ID" value="KAJ3566921.1"/>
    <property type="molecule type" value="Genomic_DNA"/>
</dbReference>
<gene>
    <name evidence="8" type="ORF">NP233_g6690</name>
</gene>
<dbReference type="InterPro" id="IPR007219">
    <property type="entry name" value="XnlR_reg_dom"/>
</dbReference>
<organism evidence="8 9">
    <name type="scientific">Leucocoprinus birnbaumii</name>
    <dbReference type="NCBI Taxonomy" id="56174"/>
    <lineage>
        <taxon>Eukaryota</taxon>
        <taxon>Fungi</taxon>
        <taxon>Dikarya</taxon>
        <taxon>Basidiomycota</taxon>
        <taxon>Agaricomycotina</taxon>
        <taxon>Agaricomycetes</taxon>
        <taxon>Agaricomycetidae</taxon>
        <taxon>Agaricales</taxon>
        <taxon>Agaricineae</taxon>
        <taxon>Agaricaceae</taxon>
        <taxon>Leucocoprinus</taxon>
    </lineage>
</organism>
<evidence type="ECO:0000259" key="7">
    <source>
        <dbReference type="SMART" id="SM00906"/>
    </source>
</evidence>
<dbReference type="SMART" id="SM00906">
    <property type="entry name" value="Fungal_trans"/>
    <property type="match status" value="1"/>
</dbReference>
<dbReference type="GO" id="GO:0006351">
    <property type="term" value="P:DNA-templated transcription"/>
    <property type="evidence" value="ECO:0007669"/>
    <property type="project" value="InterPro"/>
</dbReference>
<feature type="compositionally biased region" description="Low complexity" evidence="6">
    <location>
        <begin position="484"/>
        <end position="494"/>
    </location>
</feature>
<dbReference type="InterPro" id="IPR050815">
    <property type="entry name" value="TF_fung"/>
</dbReference>
<sequence length="732" mass="80424">MTLDRPAHVELDHSLTRELTNLFFTHCHPARAVIHKPTFTNSLSHNRVPKHLLHAVCALAAPLSKQPRVRTNPARYAGKPFAQEALSLMFDGAGRLVCEPDLATAQALALLLMHDVLTKEKGSMWNTRYADLALQIIENLGVHEPDHPTLTPMPSPDFIHQSFNREAIRRIFWLIHLLDVMASIYFKKPTTFTSNDLRLRLPVDETSFELGVHSTLPGAPTSSLSFRFFPLISSKIPPGIIWGFLTGPLPPAASSLVRLALLIAVWNRDPPAGMVAAHPICHNSHLRAAVRQYLYLGAVRTQYASEFGHLIRVITIYLRVEYALDGLNDPETNMAPQATLAEAEHALESWVDSLPEHLRFSEQSLQVQRSMFETSSNTGAWCWCAMHMYQASCALALNLARQRSQRAPKSEPQWAVNMLNSILDLLGDRVMNSILMGGALFSLIKYCKRDDAQVRGWCAEYEEAWGTKMGELAQEYRQPSPNAQHQHLSSSHQQPVTSQQQTAEHSAQHQQLHHHQASHRRPSDARHPGMLNHSHPGPQQSYAQGETTIGKRRSPSDSPRSFALARLDEPRLANPATRPIHPLPDREARLGAANLATGSAGGIGPSAGHGGNDSYGSYSEREKEGSPGSASGSSDGNSSANIGGFSNGGQRDGPSLPSLKDSGLLDSWNAGSRDIKPKFHGNNGARRPSPRRTPPLQQPPPPSIVVVNDSDVRSSASLGMPIGLPWLAHDSR</sequence>
<evidence type="ECO:0000256" key="4">
    <source>
        <dbReference type="ARBA" id="ARBA00023163"/>
    </source>
</evidence>
<evidence type="ECO:0000256" key="5">
    <source>
        <dbReference type="ARBA" id="ARBA00023242"/>
    </source>
</evidence>
<keyword evidence="5" id="KW-0539">Nucleus</keyword>
<dbReference type="GO" id="GO:0008270">
    <property type="term" value="F:zinc ion binding"/>
    <property type="evidence" value="ECO:0007669"/>
    <property type="project" value="InterPro"/>
</dbReference>
<evidence type="ECO:0000256" key="2">
    <source>
        <dbReference type="ARBA" id="ARBA00022723"/>
    </source>
</evidence>
<keyword evidence="4" id="KW-0804">Transcription</keyword>
<evidence type="ECO:0000313" key="8">
    <source>
        <dbReference type="EMBL" id="KAJ3566921.1"/>
    </source>
</evidence>
<feature type="domain" description="Xylanolytic transcriptional activator regulatory" evidence="7">
    <location>
        <begin position="126"/>
        <end position="208"/>
    </location>
</feature>
<dbReference type="GO" id="GO:0000981">
    <property type="term" value="F:DNA-binding transcription factor activity, RNA polymerase II-specific"/>
    <property type="evidence" value="ECO:0007669"/>
    <property type="project" value="InterPro"/>
</dbReference>
<dbReference type="GO" id="GO:0003677">
    <property type="term" value="F:DNA binding"/>
    <property type="evidence" value="ECO:0007669"/>
    <property type="project" value="InterPro"/>
</dbReference>
<dbReference type="AlphaFoldDB" id="A0AAD5VQL0"/>
<evidence type="ECO:0000256" key="3">
    <source>
        <dbReference type="ARBA" id="ARBA00023015"/>
    </source>
</evidence>